<dbReference type="GO" id="GO:0005886">
    <property type="term" value="C:plasma membrane"/>
    <property type="evidence" value="ECO:0007669"/>
    <property type="project" value="TreeGrafter"/>
</dbReference>
<evidence type="ECO:0000256" key="1">
    <source>
        <dbReference type="ARBA" id="ARBA00004141"/>
    </source>
</evidence>
<protein>
    <submittedName>
        <fullName evidence="9">Heme ABC transporter permease CcmB</fullName>
    </submittedName>
</protein>
<evidence type="ECO:0000256" key="7">
    <source>
        <dbReference type="ARBA" id="ARBA00023136"/>
    </source>
</evidence>
<dbReference type="GO" id="GO:1903607">
    <property type="term" value="P:cytochrome c biosynthetic process"/>
    <property type="evidence" value="ECO:0007669"/>
    <property type="project" value="TreeGrafter"/>
</dbReference>
<evidence type="ECO:0000256" key="3">
    <source>
        <dbReference type="ARBA" id="ARBA00022448"/>
    </source>
</evidence>
<keyword evidence="7 8" id="KW-0472">Membrane</keyword>
<comment type="caution">
    <text evidence="9">The sequence shown here is derived from an EMBL/GenBank/DDBJ whole genome shotgun (WGS) entry which is preliminary data.</text>
</comment>
<dbReference type="PANTHER" id="PTHR30070">
    <property type="entry name" value="HEME EXPORTER PROTEIN B"/>
    <property type="match status" value="1"/>
</dbReference>
<comment type="subcellular location">
    <subcellularLocation>
        <location evidence="1">Membrane</location>
        <topology evidence="1">Multi-pass membrane protein</topology>
    </subcellularLocation>
</comment>
<evidence type="ECO:0000256" key="2">
    <source>
        <dbReference type="ARBA" id="ARBA00010544"/>
    </source>
</evidence>
<proteinExistence type="inferred from homology"/>
<feature type="transmembrane region" description="Helical" evidence="8">
    <location>
        <begin position="71"/>
        <end position="93"/>
    </location>
</feature>
<dbReference type="GO" id="GO:0015232">
    <property type="term" value="F:heme transmembrane transporter activity"/>
    <property type="evidence" value="ECO:0007669"/>
    <property type="project" value="InterPro"/>
</dbReference>
<keyword evidence="6 8" id="KW-1133">Transmembrane helix</keyword>
<sequence>MPPTIRVRWHGGTGSLSLLIESFTVLRKEVVSELRSRVAVSSVGLFALTTLVAVAYQIGPYRIHEQDRPHLHSALLWIILFFAASSGLPRVFVKEEDAHTAKALRLAARPGAVFTGKFLFNLVLLLGLEIFLVPLFAVFMGFSVANVPALTLVLVAGALGLAATATMVAAIISRATGSATLFVVLAVPLVLPMLVFLIQGTRMAVTAAELSAVLPSLRAVFSLTGVTLVSSAFLFPVVWHD</sequence>
<dbReference type="PANTHER" id="PTHR30070:SF1">
    <property type="entry name" value="CYTOCHROME C BIOGENESIS B-RELATED"/>
    <property type="match status" value="1"/>
</dbReference>
<feature type="transmembrane region" description="Helical" evidence="8">
    <location>
        <begin position="149"/>
        <end position="172"/>
    </location>
</feature>
<dbReference type="EMBL" id="DSHW01000280">
    <property type="protein sequence ID" value="HEQ88505.1"/>
    <property type="molecule type" value="Genomic_DNA"/>
</dbReference>
<evidence type="ECO:0000313" key="9">
    <source>
        <dbReference type="EMBL" id="HEQ88505.1"/>
    </source>
</evidence>
<evidence type="ECO:0000256" key="5">
    <source>
        <dbReference type="ARBA" id="ARBA00022748"/>
    </source>
</evidence>
<evidence type="ECO:0000256" key="6">
    <source>
        <dbReference type="ARBA" id="ARBA00022989"/>
    </source>
</evidence>
<dbReference type="GO" id="GO:0017004">
    <property type="term" value="P:cytochrome complex assembly"/>
    <property type="evidence" value="ECO:0007669"/>
    <property type="project" value="UniProtKB-KW"/>
</dbReference>
<keyword evidence="5" id="KW-0201">Cytochrome c-type biogenesis</keyword>
<feature type="transmembrane region" description="Helical" evidence="8">
    <location>
        <begin position="38"/>
        <end position="59"/>
    </location>
</feature>
<feature type="transmembrane region" description="Helical" evidence="8">
    <location>
        <begin position="179"/>
        <end position="199"/>
    </location>
</feature>
<dbReference type="AlphaFoldDB" id="A0A7V1ZI42"/>
<feature type="transmembrane region" description="Helical" evidence="8">
    <location>
        <begin position="114"/>
        <end position="137"/>
    </location>
</feature>
<comment type="similarity">
    <text evidence="2">Belongs to the CcmB/CycW/HelB family.</text>
</comment>
<organism evidence="9">
    <name type="scientific">Thermoanaerobaculum aquaticum</name>
    <dbReference type="NCBI Taxonomy" id="1312852"/>
    <lineage>
        <taxon>Bacteria</taxon>
        <taxon>Pseudomonadati</taxon>
        <taxon>Acidobacteriota</taxon>
        <taxon>Thermoanaerobaculia</taxon>
        <taxon>Thermoanaerobaculales</taxon>
        <taxon>Thermoanaerobaculaceae</taxon>
        <taxon>Thermoanaerobaculum</taxon>
    </lineage>
</organism>
<accession>A0A7V1ZI42</accession>
<evidence type="ECO:0000256" key="8">
    <source>
        <dbReference type="SAM" id="Phobius"/>
    </source>
</evidence>
<dbReference type="InterPro" id="IPR003544">
    <property type="entry name" value="Cyt_c_biogenesis_CcmB"/>
</dbReference>
<reference evidence="9" key="1">
    <citation type="journal article" date="2020" name="mSystems">
        <title>Genome- and Community-Level Interaction Insights into Carbon Utilization and Element Cycling Functions of Hydrothermarchaeota in Hydrothermal Sediment.</title>
        <authorList>
            <person name="Zhou Z."/>
            <person name="Liu Y."/>
            <person name="Xu W."/>
            <person name="Pan J."/>
            <person name="Luo Z.H."/>
            <person name="Li M."/>
        </authorList>
    </citation>
    <scope>NUCLEOTIDE SEQUENCE [LARGE SCALE GENOMIC DNA]</scope>
    <source>
        <strain evidence="9">SpSt-186</strain>
    </source>
</reference>
<keyword evidence="4 8" id="KW-0812">Transmembrane</keyword>
<dbReference type="Pfam" id="PF03379">
    <property type="entry name" value="CcmB"/>
    <property type="match status" value="1"/>
</dbReference>
<feature type="transmembrane region" description="Helical" evidence="8">
    <location>
        <begin position="219"/>
        <end position="239"/>
    </location>
</feature>
<evidence type="ECO:0000256" key="4">
    <source>
        <dbReference type="ARBA" id="ARBA00022692"/>
    </source>
</evidence>
<keyword evidence="3" id="KW-0813">Transport</keyword>
<gene>
    <name evidence="9" type="ORF">ENP06_03730</name>
</gene>
<name>A0A7V1ZI42_9BACT</name>